<organism evidence="3 4">
    <name type="scientific">Paraburkholderia phenazinium</name>
    <dbReference type="NCBI Taxonomy" id="60549"/>
    <lineage>
        <taxon>Bacteria</taxon>
        <taxon>Pseudomonadati</taxon>
        <taxon>Pseudomonadota</taxon>
        <taxon>Betaproteobacteria</taxon>
        <taxon>Burkholderiales</taxon>
        <taxon>Burkholderiaceae</taxon>
        <taxon>Paraburkholderia</taxon>
    </lineage>
</organism>
<keyword evidence="5" id="KW-1185">Reference proteome</keyword>
<dbReference type="InterPro" id="IPR009492">
    <property type="entry name" value="TniQ"/>
</dbReference>
<dbReference type="EMBL" id="FSRM01000002">
    <property type="protein sequence ID" value="SIO50180.1"/>
    <property type="molecule type" value="Genomic_DNA"/>
</dbReference>
<dbReference type="Pfam" id="PF06527">
    <property type="entry name" value="TniQ"/>
    <property type="match status" value="1"/>
</dbReference>
<sequence length="464" mass="51031">MSQPLIWIALRRWKSSWREGEVNADTMQSAMSEDLRSGLPLAREPVPLFYGLLPMGIGTGDCEGLVSYLCRLALAHCVSVDDLVNMGLARYSANDFKIWRHFSTWMKDRAVDVFAKQRTLALRDALVGATGIQAVGRLSLASLDGVIDLAGMSSLRLRHCPLCYGAAEFAQLHRPLLWDLKAVSCCPVHAVRLVDSECGRETPQRRPRWHRVHMPGVCTECGSIAYACRAVSHVGASLAEQWVARQSAMLIAAVSDGENFDAPLAPERIRGLATQIGDGFPFRAAAVCGFNKARLYDWIHGVRLIKYAPLLALCAACGINVVDVLRGPAQCSEGADFRYKPHARRTRITSLDELREKIDSALAVLQDPSVAAVAAYIGCDRSTISKRLPEEAAMLTARWRSARSINTAARILEAQASIESVAQNLKNAGKSVTLRNVWLESGICVSRGSRFEEPFRREQDAQND</sequence>
<evidence type="ECO:0000313" key="5">
    <source>
        <dbReference type="Proteomes" id="UP000185151"/>
    </source>
</evidence>
<proteinExistence type="predicted"/>
<feature type="domain" description="TniQ" evidence="1">
    <location>
        <begin position="56"/>
        <end position="193"/>
    </location>
</feature>
<protein>
    <submittedName>
        <fullName evidence="3">TniQ protein</fullName>
    </submittedName>
</protein>
<dbReference type="Proteomes" id="UP000184693">
    <property type="component" value="Unassembled WGS sequence"/>
</dbReference>
<dbReference type="OrthoDB" id="9056773at2"/>
<gene>
    <name evidence="2" type="ORF">SAMN05444165_2971</name>
    <name evidence="3" type="ORF">SAMN05444168_5686</name>
</gene>
<evidence type="ECO:0000313" key="2">
    <source>
        <dbReference type="EMBL" id="SIO41468.1"/>
    </source>
</evidence>
<evidence type="ECO:0000313" key="3">
    <source>
        <dbReference type="EMBL" id="SIO50180.1"/>
    </source>
</evidence>
<dbReference type="Proteomes" id="UP000185151">
    <property type="component" value="Unassembled WGS sequence"/>
</dbReference>
<dbReference type="EMBL" id="FSRU01000001">
    <property type="protein sequence ID" value="SIO41468.1"/>
    <property type="molecule type" value="Genomic_DNA"/>
</dbReference>
<dbReference type="AlphaFoldDB" id="A0A1N6K0T8"/>
<accession>A0A1N6K0T8</accession>
<evidence type="ECO:0000313" key="4">
    <source>
        <dbReference type="Proteomes" id="UP000184693"/>
    </source>
</evidence>
<evidence type="ECO:0000259" key="1">
    <source>
        <dbReference type="Pfam" id="PF06527"/>
    </source>
</evidence>
<name>A0A1N6K0T8_9BURK</name>
<reference evidence="4 5" key="1">
    <citation type="submission" date="2016-11" db="EMBL/GenBank/DDBJ databases">
        <authorList>
            <person name="Jaros S."/>
            <person name="Januszkiewicz K."/>
            <person name="Wedrychowicz H."/>
        </authorList>
    </citation>
    <scope>NUCLEOTIDE SEQUENCE [LARGE SCALE GENOMIC DNA]</scope>
    <source>
        <strain evidence="3 4">GAS86</strain>
        <strain evidence="2 5">GAS95</strain>
    </source>
</reference>